<name>A0A7C9HHA1_9MICO</name>
<dbReference type="SUPFAM" id="SSF117074">
    <property type="entry name" value="Hypothetical protein PA1324"/>
    <property type="match status" value="1"/>
</dbReference>
<protein>
    <submittedName>
        <fullName evidence="2">Uncharacterized protein</fullName>
    </submittedName>
</protein>
<evidence type="ECO:0000313" key="2">
    <source>
        <dbReference type="EMBL" id="MUN06926.1"/>
    </source>
</evidence>
<dbReference type="OrthoDB" id="5241829at2"/>
<evidence type="ECO:0000313" key="3">
    <source>
        <dbReference type="Proteomes" id="UP000480122"/>
    </source>
</evidence>
<gene>
    <name evidence="2" type="ORF">GLX25_07330</name>
</gene>
<accession>A0A7C9HHA1</accession>
<dbReference type="AlphaFoldDB" id="A0A7C9HHA1"/>
<dbReference type="PANTHER" id="PTHR30032">
    <property type="entry name" value="N-ACETYLMURAMOYL-L-ALANINE AMIDASE-RELATED"/>
    <property type="match status" value="1"/>
</dbReference>
<dbReference type="InterPro" id="IPR007253">
    <property type="entry name" value="Cell_wall-bd_2"/>
</dbReference>
<sequence length="582" mass="59167">MPEGCPDRQSSTSADGGIGFRSPARPCSSDTRIGAAVKRPLPVLLAALLSAVLLAPGAISPADPAVAVAGTTVSGYVYEQRPSGTYPASNASVNLFPSNGGSHGPGTASTDSSGRFVFSGVAPGTYRVHARPAYRAGLSYDIADVYLPGTPFARDAQVISVGSSSVSLPTVTLPLGGRMQGVVSLTDGADLAASRTQVTVKQYNGETGAFEGSVGSSVPIWNGAWQALMLPAGTYLVYAGTENATHRGEFWPDAPEIDGAELVQVTAGETTVVDFALDPAPRTVTRLAGPDRYTASAAISSASFSPGVPVAYVANGDKFPDALSAGALAGVQGGPVLLTRATSLPGAIASELARLKPERIIVVGGPVSVSDGVLATVRKYSSVVSRIGGPDRFAVSRSAVRDVYLPGGADTVFIATGYNFPDALSAGSAAAANSAPMVLVPGSSGGLDAATKQLLSELKPSRIVIAGGTATVSTGIEADLRRQPGVRLVERMAGANRYETSWMVGALAPADDVVYLTTGEKFPDALSGSAVAGDRLARVLLVQPNCIPSATLDQLLWAAPSRIVILGGTASVGTGVAQLRRC</sequence>
<evidence type="ECO:0000256" key="1">
    <source>
        <dbReference type="SAM" id="MobiDB-lite"/>
    </source>
</evidence>
<dbReference type="InterPro" id="IPR051922">
    <property type="entry name" value="Bact_Sporulation_Assoc"/>
</dbReference>
<dbReference type="Gene3D" id="3.40.50.12090">
    <property type="match status" value="2"/>
</dbReference>
<proteinExistence type="predicted"/>
<keyword evidence="3" id="KW-1185">Reference proteome</keyword>
<dbReference type="EMBL" id="WODA01000013">
    <property type="protein sequence ID" value="MUN06926.1"/>
    <property type="molecule type" value="Genomic_DNA"/>
</dbReference>
<organism evidence="2 3">
    <name type="scientific">Agromyces luteolus</name>
    <dbReference type="NCBI Taxonomy" id="88373"/>
    <lineage>
        <taxon>Bacteria</taxon>
        <taxon>Bacillati</taxon>
        <taxon>Actinomycetota</taxon>
        <taxon>Actinomycetes</taxon>
        <taxon>Micrococcales</taxon>
        <taxon>Microbacteriaceae</taxon>
        <taxon>Agromyces</taxon>
    </lineage>
</organism>
<dbReference type="Gene3D" id="2.60.40.1120">
    <property type="entry name" value="Carboxypeptidase-like, regulatory domain"/>
    <property type="match status" value="1"/>
</dbReference>
<dbReference type="Proteomes" id="UP000480122">
    <property type="component" value="Unassembled WGS sequence"/>
</dbReference>
<dbReference type="Pfam" id="PF04122">
    <property type="entry name" value="CW_binding_2"/>
    <property type="match status" value="3"/>
</dbReference>
<feature type="region of interest" description="Disordered" evidence="1">
    <location>
        <begin position="1"/>
        <end position="29"/>
    </location>
</feature>
<reference evidence="2 3" key="1">
    <citation type="submission" date="2019-11" db="EMBL/GenBank/DDBJ databases">
        <title>Agromyces kandeliae sp. nov., isolated from mangrove soil.</title>
        <authorList>
            <person name="Wang R."/>
        </authorList>
    </citation>
    <scope>NUCLEOTIDE SEQUENCE [LARGE SCALE GENOMIC DNA]</scope>
    <source>
        <strain evidence="2 3">JCM 11431</strain>
    </source>
</reference>
<dbReference type="PANTHER" id="PTHR30032:SF8">
    <property type="entry name" value="GERMINATION-SPECIFIC N-ACETYLMURAMOYL-L-ALANINE AMIDASE"/>
    <property type="match status" value="1"/>
</dbReference>
<comment type="caution">
    <text evidence="2">The sequence shown here is derived from an EMBL/GenBank/DDBJ whole genome shotgun (WGS) entry which is preliminary data.</text>
</comment>